<gene>
    <name evidence="1" type="ORF">LCGC14_2473460</name>
</gene>
<proteinExistence type="predicted"/>
<protein>
    <submittedName>
        <fullName evidence="1">Uncharacterized protein</fullName>
    </submittedName>
</protein>
<dbReference type="EMBL" id="LAZR01038791">
    <property type="protein sequence ID" value="KKL18641.1"/>
    <property type="molecule type" value="Genomic_DNA"/>
</dbReference>
<evidence type="ECO:0000313" key="1">
    <source>
        <dbReference type="EMBL" id="KKL18641.1"/>
    </source>
</evidence>
<organism evidence="1">
    <name type="scientific">marine sediment metagenome</name>
    <dbReference type="NCBI Taxonomy" id="412755"/>
    <lineage>
        <taxon>unclassified sequences</taxon>
        <taxon>metagenomes</taxon>
        <taxon>ecological metagenomes</taxon>
    </lineage>
</organism>
<reference evidence="1" key="1">
    <citation type="journal article" date="2015" name="Nature">
        <title>Complex archaea that bridge the gap between prokaryotes and eukaryotes.</title>
        <authorList>
            <person name="Spang A."/>
            <person name="Saw J.H."/>
            <person name="Jorgensen S.L."/>
            <person name="Zaremba-Niedzwiedzka K."/>
            <person name="Martijn J."/>
            <person name="Lind A.E."/>
            <person name="van Eijk R."/>
            <person name="Schleper C."/>
            <person name="Guy L."/>
            <person name="Ettema T.J."/>
        </authorList>
    </citation>
    <scope>NUCLEOTIDE SEQUENCE</scope>
</reference>
<dbReference type="AlphaFoldDB" id="A0A0F9DLS2"/>
<name>A0A0F9DLS2_9ZZZZ</name>
<accession>A0A0F9DLS2</accession>
<sequence length="96" mass="10982">MPFPEIPEFRGAEHTGYYCTDDPVVATAIYKETNVVPMRHGNHGDTTWLFQRSPAIHKAANRFKDLYQNTGVTDFHRFVIHLMLDCGQLEKGTSNE</sequence>
<comment type="caution">
    <text evidence="1">The sequence shown here is derived from an EMBL/GenBank/DDBJ whole genome shotgun (WGS) entry which is preliminary data.</text>
</comment>